<dbReference type="PROSITE" id="PS51176">
    <property type="entry name" value="PDH_ADH"/>
    <property type="match status" value="1"/>
</dbReference>
<dbReference type="EMBL" id="JABUKG010000014">
    <property type="protein sequence ID" value="MBY6321885.1"/>
    <property type="molecule type" value="Genomic_DNA"/>
</dbReference>
<sequence>MNSPDRPVCVLGLGLIGGSLMRAVVASGRPAHGWNRSAGAVDAARLDGYDVTGDLETALRRAADERALVVVAVPMTAVDDVLTAVATFAPDCPLTDVVSVKVEMADAVARHGLSAAYVGGHPMAGTAASGWIAADADLFRNAVWVVTVDDGTDPDVWMQVASLALTCGSVVVPARSDEHDRAVARVSHLPHVLAEVLASVGADGGELALRLAAGSFRDGTRVAGTAPALVSAMCDANAAALLEAVDDALARLTRAREILASDSSTTELTRDGHRARSRYEAQLQWWEITDVVVGADGWADAMRDRARAGGVVQRLPARRAVT</sequence>
<dbReference type="Gene3D" id="3.40.50.720">
    <property type="entry name" value="NAD(P)-binding Rossmann-like Domain"/>
    <property type="match status" value="1"/>
</dbReference>
<accession>A0ABS7NV51</accession>
<name>A0ABS7NV51_9NOCA</name>
<dbReference type="Gene3D" id="1.10.3660.10">
    <property type="entry name" value="6-phosphogluconate dehydrogenase C-terminal like domain"/>
    <property type="match status" value="1"/>
</dbReference>
<reference evidence="4 5" key="1">
    <citation type="submission" date="2020-06" db="EMBL/GenBank/DDBJ databases">
        <title>Taxonomy, biology and ecology of Rhodococcus bacteria occurring in California pistachio and other woody hosts as revealed by genome sequence analyses.</title>
        <authorList>
            <person name="Gai Y."/>
            <person name="Riely B."/>
        </authorList>
    </citation>
    <scope>NUCLEOTIDE SEQUENCE [LARGE SCALE GENOMIC DNA]</scope>
    <source>
        <strain evidence="4 5">BP-284</strain>
    </source>
</reference>
<gene>
    <name evidence="4" type="ORF">HQ605_13740</name>
</gene>
<dbReference type="NCBIfam" id="NF005108">
    <property type="entry name" value="PRK06545.1-6"/>
    <property type="match status" value="1"/>
</dbReference>
<dbReference type="Proteomes" id="UP001520140">
    <property type="component" value="Unassembled WGS sequence"/>
</dbReference>
<dbReference type="InterPro" id="IPR046825">
    <property type="entry name" value="PDH_C"/>
</dbReference>
<dbReference type="PANTHER" id="PTHR21363:SF0">
    <property type="entry name" value="PREPHENATE DEHYDROGENASE [NADP(+)]"/>
    <property type="match status" value="1"/>
</dbReference>
<protein>
    <submittedName>
        <fullName evidence="4">Prephenate dehydrogenase</fullName>
        <ecNumber evidence="4">1.3.1.12</ecNumber>
    </submittedName>
</protein>
<dbReference type="InterPro" id="IPR008927">
    <property type="entry name" value="6-PGluconate_DH-like_C_sf"/>
</dbReference>
<feature type="domain" description="Prephenate/arogenate dehydrogenase" evidence="3">
    <location>
        <begin position="6"/>
        <end position="290"/>
    </location>
</feature>
<dbReference type="PANTHER" id="PTHR21363">
    <property type="entry name" value="PREPHENATE DEHYDROGENASE"/>
    <property type="match status" value="1"/>
</dbReference>
<evidence type="ECO:0000313" key="5">
    <source>
        <dbReference type="Proteomes" id="UP001520140"/>
    </source>
</evidence>
<evidence type="ECO:0000256" key="2">
    <source>
        <dbReference type="ARBA" id="ARBA00023002"/>
    </source>
</evidence>
<comment type="similarity">
    <text evidence="1">Belongs to the prephenate/arogenate dehydrogenase family.</text>
</comment>
<keyword evidence="5" id="KW-1185">Reference proteome</keyword>
<dbReference type="InterPro" id="IPR050812">
    <property type="entry name" value="Preph/Arog_dehydrog"/>
</dbReference>
<keyword evidence="2 4" id="KW-0560">Oxidoreductase</keyword>
<dbReference type="GO" id="GO:0008977">
    <property type="term" value="F:prephenate dehydrogenase (NAD+) activity"/>
    <property type="evidence" value="ECO:0007669"/>
    <property type="project" value="UniProtKB-EC"/>
</dbReference>
<dbReference type="SUPFAM" id="SSF48179">
    <property type="entry name" value="6-phosphogluconate dehydrogenase C-terminal domain-like"/>
    <property type="match status" value="1"/>
</dbReference>
<dbReference type="RefSeq" id="WP_082833990.1">
    <property type="nucleotide sequence ID" value="NZ_CP135915.1"/>
</dbReference>
<dbReference type="SUPFAM" id="SSF51735">
    <property type="entry name" value="NAD(P)-binding Rossmann-fold domains"/>
    <property type="match status" value="1"/>
</dbReference>
<dbReference type="InterPro" id="IPR036291">
    <property type="entry name" value="NAD(P)-bd_dom_sf"/>
</dbReference>
<dbReference type="InterPro" id="IPR003099">
    <property type="entry name" value="Prephen_DH"/>
</dbReference>
<evidence type="ECO:0000313" key="4">
    <source>
        <dbReference type="EMBL" id="MBY6321885.1"/>
    </source>
</evidence>
<proteinExistence type="inferred from homology"/>
<dbReference type="InterPro" id="IPR046826">
    <property type="entry name" value="PDH_N"/>
</dbReference>
<organism evidence="4 5">
    <name type="scientific">Rhodococcoides kroppenstedtii</name>
    <dbReference type="NCBI Taxonomy" id="293050"/>
    <lineage>
        <taxon>Bacteria</taxon>
        <taxon>Bacillati</taxon>
        <taxon>Actinomycetota</taxon>
        <taxon>Actinomycetes</taxon>
        <taxon>Mycobacteriales</taxon>
        <taxon>Nocardiaceae</taxon>
        <taxon>Rhodococcoides</taxon>
    </lineage>
</organism>
<dbReference type="EC" id="1.3.1.12" evidence="4"/>
<dbReference type="Pfam" id="PF20463">
    <property type="entry name" value="PDH_C"/>
    <property type="match status" value="1"/>
</dbReference>
<evidence type="ECO:0000256" key="1">
    <source>
        <dbReference type="ARBA" id="ARBA00007964"/>
    </source>
</evidence>
<dbReference type="Pfam" id="PF02153">
    <property type="entry name" value="PDH_N"/>
    <property type="match status" value="1"/>
</dbReference>
<comment type="caution">
    <text evidence="4">The sequence shown here is derived from an EMBL/GenBank/DDBJ whole genome shotgun (WGS) entry which is preliminary data.</text>
</comment>
<evidence type="ECO:0000259" key="3">
    <source>
        <dbReference type="PROSITE" id="PS51176"/>
    </source>
</evidence>